<feature type="region of interest" description="Disordered" evidence="1">
    <location>
        <begin position="106"/>
        <end position="127"/>
    </location>
</feature>
<evidence type="ECO:0000313" key="2">
    <source>
        <dbReference type="EMBL" id="TGO78239.1"/>
    </source>
</evidence>
<protein>
    <submittedName>
        <fullName evidence="2">Uncharacterized protein</fullName>
    </submittedName>
</protein>
<dbReference type="Proteomes" id="UP000297229">
    <property type="component" value="Unassembled WGS sequence"/>
</dbReference>
<name>A0A4Z1JWE0_9HELO</name>
<keyword evidence="3" id="KW-1185">Reference proteome</keyword>
<evidence type="ECO:0000256" key="1">
    <source>
        <dbReference type="SAM" id="MobiDB-lite"/>
    </source>
</evidence>
<evidence type="ECO:0000313" key="3">
    <source>
        <dbReference type="Proteomes" id="UP000297229"/>
    </source>
</evidence>
<sequence>MAPPPQVIRTTRATRLRQDHQLRTRHNIPNRDLLLKAVVSRRVLRARENETAMLQSSNDKELYTKYYQEAKGSLSAYNMITIHGIPETQAQDGEELVLPGVKGKEQVLDFDDPNPTRGPLLHPQGVT</sequence>
<gene>
    <name evidence="2" type="ORF">BELL_0073g00030</name>
</gene>
<organism evidence="2 3">
    <name type="scientific">Botrytis elliptica</name>
    <dbReference type="NCBI Taxonomy" id="278938"/>
    <lineage>
        <taxon>Eukaryota</taxon>
        <taxon>Fungi</taxon>
        <taxon>Dikarya</taxon>
        <taxon>Ascomycota</taxon>
        <taxon>Pezizomycotina</taxon>
        <taxon>Leotiomycetes</taxon>
        <taxon>Helotiales</taxon>
        <taxon>Sclerotiniaceae</taxon>
        <taxon>Botrytis</taxon>
    </lineage>
</organism>
<dbReference type="EMBL" id="PQXM01000073">
    <property type="protein sequence ID" value="TGO78239.1"/>
    <property type="molecule type" value="Genomic_DNA"/>
</dbReference>
<dbReference type="AlphaFoldDB" id="A0A4Z1JWE0"/>
<reference evidence="2 3" key="1">
    <citation type="submission" date="2017-12" db="EMBL/GenBank/DDBJ databases">
        <title>Comparative genomics of Botrytis spp.</title>
        <authorList>
            <person name="Valero-Jimenez C.A."/>
            <person name="Tapia P."/>
            <person name="Veloso J."/>
            <person name="Silva-Moreno E."/>
            <person name="Staats M."/>
            <person name="Valdes J.H."/>
            <person name="Van Kan J.A.L."/>
        </authorList>
    </citation>
    <scope>NUCLEOTIDE SEQUENCE [LARGE SCALE GENOMIC DNA]</scope>
    <source>
        <strain evidence="2 3">Be9601</strain>
    </source>
</reference>
<comment type="caution">
    <text evidence="2">The sequence shown here is derived from an EMBL/GenBank/DDBJ whole genome shotgun (WGS) entry which is preliminary data.</text>
</comment>
<accession>A0A4Z1JWE0</accession>
<proteinExistence type="predicted"/>